<dbReference type="AlphaFoldDB" id="A0A7X4KER4"/>
<protein>
    <submittedName>
        <fullName evidence="1">Uncharacterized protein</fullName>
    </submittedName>
</protein>
<name>A0A7X4KER4_9BURK</name>
<sequence length="119" mass="13221">MNEDEISRLEGDTLRFAFLRAAFPLVICAEPGPLDSALDSGEAVVFNDAMEFKIMSVAEQKVAALLFLQSHSPCFEVTEDQGGVYCMVKRSQAFGKDFFEAGMRAYLLYVANKPEQSPR</sequence>
<gene>
    <name evidence="1" type="ORF">GTP56_05395</name>
</gene>
<dbReference type="EMBL" id="WWCR01000003">
    <property type="protein sequence ID" value="MYM71631.1"/>
    <property type="molecule type" value="Genomic_DNA"/>
</dbReference>
<evidence type="ECO:0000313" key="2">
    <source>
        <dbReference type="Proteomes" id="UP000469734"/>
    </source>
</evidence>
<reference evidence="1 2" key="1">
    <citation type="submission" date="2019-12" db="EMBL/GenBank/DDBJ databases">
        <title>Novel species isolated from a subtropical stream in China.</title>
        <authorList>
            <person name="Lu H."/>
        </authorList>
    </citation>
    <scope>NUCLEOTIDE SEQUENCE [LARGE SCALE GENOMIC DNA]</scope>
    <source>
        <strain evidence="1 2">FT134W</strain>
    </source>
</reference>
<dbReference type="RefSeq" id="WP_161049285.1">
    <property type="nucleotide sequence ID" value="NZ_WWCR01000003.1"/>
</dbReference>
<evidence type="ECO:0000313" key="1">
    <source>
        <dbReference type="EMBL" id="MYM71631.1"/>
    </source>
</evidence>
<accession>A0A7X4KER4</accession>
<dbReference type="Proteomes" id="UP000469734">
    <property type="component" value="Unassembled WGS sequence"/>
</dbReference>
<comment type="caution">
    <text evidence="1">The sequence shown here is derived from an EMBL/GenBank/DDBJ whole genome shotgun (WGS) entry which is preliminary data.</text>
</comment>
<proteinExistence type="predicted"/>
<organism evidence="1 2">
    <name type="scientific">Duganella margarita</name>
    <dbReference type="NCBI Taxonomy" id="2692170"/>
    <lineage>
        <taxon>Bacteria</taxon>
        <taxon>Pseudomonadati</taxon>
        <taxon>Pseudomonadota</taxon>
        <taxon>Betaproteobacteria</taxon>
        <taxon>Burkholderiales</taxon>
        <taxon>Oxalobacteraceae</taxon>
        <taxon>Telluria group</taxon>
        <taxon>Duganella</taxon>
    </lineage>
</organism>